<evidence type="ECO:0000256" key="1">
    <source>
        <dbReference type="SAM" id="MobiDB-lite"/>
    </source>
</evidence>
<evidence type="ECO:0000256" key="2">
    <source>
        <dbReference type="SAM" id="Phobius"/>
    </source>
</evidence>
<feature type="compositionally biased region" description="Pro residues" evidence="1">
    <location>
        <begin position="71"/>
        <end position="84"/>
    </location>
</feature>
<feature type="transmembrane region" description="Helical" evidence="2">
    <location>
        <begin position="28"/>
        <end position="56"/>
    </location>
</feature>
<evidence type="ECO:0000313" key="4">
    <source>
        <dbReference type="Proteomes" id="UP000749293"/>
    </source>
</evidence>
<dbReference type="GeneID" id="55973971"/>
<keyword evidence="4" id="KW-1185">Reference proteome</keyword>
<protein>
    <submittedName>
        <fullName evidence="3">Uncharacterized protein</fullName>
    </submittedName>
</protein>
<reference evidence="3" key="1">
    <citation type="submission" date="2020-03" db="EMBL/GenBank/DDBJ databases">
        <title>Site-based positive gene gene selection in Geosmithia morbida across the United States reveals a broad range of putative effectors and factors for local host and environmental adapation.</title>
        <authorList>
            <person name="Onufrak A."/>
            <person name="Murdoch R.W."/>
            <person name="Gazis R."/>
            <person name="Huff M."/>
            <person name="Staton M."/>
            <person name="Klingeman W."/>
            <person name="Hadziabdic D."/>
        </authorList>
    </citation>
    <scope>NUCLEOTIDE SEQUENCE</scope>
    <source>
        <strain evidence="3">1262</strain>
    </source>
</reference>
<dbReference type="AlphaFoldDB" id="A0A9P4YU78"/>
<dbReference type="RefSeq" id="XP_035320807.1">
    <property type="nucleotide sequence ID" value="XM_035469713.1"/>
</dbReference>
<name>A0A9P4YU78_9HYPO</name>
<keyword evidence="2" id="KW-0472">Membrane</keyword>
<organism evidence="3 4">
    <name type="scientific">Geosmithia morbida</name>
    <dbReference type="NCBI Taxonomy" id="1094350"/>
    <lineage>
        <taxon>Eukaryota</taxon>
        <taxon>Fungi</taxon>
        <taxon>Dikarya</taxon>
        <taxon>Ascomycota</taxon>
        <taxon>Pezizomycotina</taxon>
        <taxon>Sordariomycetes</taxon>
        <taxon>Hypocreomycetidae</taxon>
        <taxon>Hypocreales</taxon>
        <taxon>Bionectriaceae</taxon>
        <taxon>Geosmithia</taxon>
    </lineage>
</organism>
<feature type="region of interest" description="Disordered" evidence="1">
    <location>
        <begin position="66"/>
        <end position="117"/>
    </location>
</feature>
<evidence type="ECO:0000313" key="3">
    <source>
        <dbReference type="EMBL" id="KAF4122155.1"/>
    </source>
</evidence>
<sequence>MDQSPGHATWWSPASLWVPNTSLVVRSISWACLGLGILFIGPFAFLILLDILLWLWRTLGGILPFTATTPQPQPQPQTVPPPPTRRTDDDEATTTTAATASGVNERDTTTHKRTSAK</sequence>
<comment type="caution">
    <text evidence="3">The sequence shown here is derived from an EMBL/GenBank/DDBJ whole genome shotgun (WGS) entry which is preliminary data.</text>
</comment>
<keyword evidence="2" id="KW-1133">Transmembrane helix</keyword>
<proteinExistence type="predicted"/>
<keyword evidence="2" id="KW-0812">Transmembrane</keyword>
<dbReference type="EMBL" id="JAANYQ010000010">
    <property type="protein sequence ID" value="KAF4122155.1"/>
    <property type="molecule type" value="Genomic_DNA"/>
</dbReference>
<gene>
    <name evidence="3" type="ORF">GMORB2_7748</name>
</gene>
<accession>A0A9P4YU78</accession>
<dbReference type="Proteomes" id="UP000749293">
    <property type="component" value="Unassembled WGS sequence"/>
</dbReference>